<dbReference type="Pfam" id="PF07693">
    <property type="entry name" value="KAP_NTPase"/>
    <property type="match status" value="1"/>
</dbReference>
<dbReference type="PROSITE" id="PS50082">
    <property type="entry name" value="WD_REPEATS_2"/>
    <property type="match status" value="1"/>
</dbReference>
<name>A0A2S6GCN0_9PSEU</name>
<proteinExistence type="predicted"/>
<dbReference type="Pfam" id="PF00400">
    <property type="entry name" value="WD40"/>
    <property type="match status" value="1"/>
</dbReference>
<dbReference type="OrthoDB" id="88903at2"/>
<evidence type="ECO:0000313" key="7">
    <source>
        <dbReference type="EMBL" id="PPK62738.1"/>
    </source>
</evidence>
<evidence type="ECO:0000256" key="4">
    <source>
        <dbReference type="SAM" id="MobiDB-lite"/>
    </source>
</evidence>
<dbReference type="PANTHER" id="PTHR22847">
    <property type="entry name" value="WD40 REPEAT PROTEIN"/>
    <property type="match status" value="1"/>
</dbReference>
<reference evidence="7 8" key="1">
    <citation type="submission" date="2018-02" db="EMBL/GenBank/DDBJ databases">
        <title>Genomic Encyclopedia of Archaeal and Bacterial Type Strains, Phase II (KMG-II): from individual species to whole genera.</title>
        <authorList>
            <person name="Goeker M."/>
        </authorList>
    </citation>
    <scope>NUCLEOTIDE SEQUENCE [LARGE SCALE GENOMIC DNA]</scope>
    <source>
        <strain evidence="7 8">YU 961-1</strain>
    </source>
</reference>
<dbReference type="InterPro" id="IPR018391">
    <property type="entry name" value="PQQ_b-propeller_rpt"/>
</dbReference>
<dbReference type="InterPro" id="IPR011646">
    <property type="entry name" value="KAP_P-loop"/>
</dbReference>
<dbReference type="EMBL" id="PTIX01000033">
    <property type="protein sequence ID" value="PPK62738.1"/>
    <property type="molecule type" value="Genomic_DNA"/>
</dbReference>
<feature type="transmembrane region" description="Helical" evidence="5">
    <location>
        <begin position="477"/>
        <end position="501"/>
    </location>
</feature>
<dbReference type="PANTHER" id="PTHR22847:SF637">
    <property type="entry name" value="WD REPEAT DOMAIN 5B"/>
    <property type="match status" value="1"/>
</dbReference>
<dbReference type="SUPFAM" id="SSF52540">
    <property type="entry name" value="P-loop containing nucleoside triphosphate hydrolases"/>
    <property type="match status" value="1"/>
</dbReference>
<comment type="caution">
    <text evidence="7">The sequence shown here is derived from an EMBL/GenBank/DDBJ whole genome shotgun (WGS) entry which is preliminary data.</text>
</comment>
<dbReference type="Gene3D" id="2.130.10.10">
    <property type="entry name" value="YVTN repeat-like/Quinoprotein amine dehydrogenase"/>
    <property type="match status" value="1"/>
</dbReference>
<dbReference type="AlphaFoldDB" id="A0A2S6GCN0"/>
<keyword evidence="5" id="KW-1133">Transmembrane helix</keyword>
<keyword evidence="5" id="KW-0472">Membrane</keyword>
<sequence length="787" mass="83575">MADTAPMGEGPLRLAGVLRGAVWAVAAVGLPDGTVVAAGDSHGQLAWWDVETGELLGKLQSPDPAVVRSMTSISLPDGRVVFAAGGSRGSILAWNAVTGNAEWTIPLRSGPVWSMAAVTLPGGSTVLFSGEDDGRIHRWDVRTGEPVGAPFGDHAAAVRAMAVGPLVDGRSTLVTGADNGTVRQWDAETGHAIGSVRNHGSGAVWGLAVSTLAMTVSCGNVGTLCRWDETGALLGAPIPVGSGALTGIVTATLTGGDVALICSGVDGRLSCWDAHTGRRMGRPVLAAAGGVLSLAAAPGLGRLVFGGTDGTVTVAATPWNARPAVSVRAQIDSARVEDRLGRRVLAAHLEGLLGQLAAHSDSTSAVVHVDGPWGGGKSTLVKLLLRDEHTHGPSWTPPVVVNYEAWREGAIAPEWWSLAAAVEREVRRSRPWVTRVAMQVWSVVARTLRSPATLVALAVAAGGTLLNTLLPESWMRIAVTVLAAAGGLLGAGLVVGRTLFWHSAPFGRLHLHTEDNPLGQVADMVAWLRRWTPRAGAGRRPVLLVIDDLDRCPADRVVRILETVHTILRQPVRRGRRELARLFVLVLADGRWITKAFTSRYAEFGDPGNQTRDLGSDFAQKVFDHVVHVPDLSRAQLSTYLDDVLAARTAPTTGVKPQPRQQPAPPPAQEQEQLVHARREATAEVLQARGDHLLHTYADLVPPNPRMIKRIANALGMLLAVQIHVRHAEDDDALARAAILLVRFPLLAARLRHDPLDDKDPCWDLSGVRDVLGEHDLTSLARCLGRT</sequence>
<evidence type="ECO:0000256" key="1">
    <source>
        <dbReference type="ARBA" id="ARBA00022574"/>
    </source>
</evidence>
<dbReference type="InterPro" id="IPR027417">
    <property type="entry name" value="P-loop_NTPase"/>
</dbReference>
<organism evidence="7 8">
    <name type="scientific">Actinokineospora auranticolor</name>
    <dbReference type="NCBI Taxonomy" id="155976"/>
    <lineage>
        <taxon>Bacteria</taxon>
        <taxon>Bacillati</taxon>
        <taxon>Actinomycetota</taxon>
        <taxon>Actinomycetes</taxon>
        <taxon>Pseudonocardiales</taxon>
        <taxon>Pseudonocardiaceae</taxon>
        <taxon>Actinokineospora</taxon>
    </lineage>
</organism>
<feature type="repeat" description="WD" evidence="3">
    <location>
        <begin position="151"/>
        <end position="195"/>
    </location>
</feature>
<dbReference type="Proteomes" id="UP000239203">
    <property type="component" value="Unassembled WGS sequence"/>
</dbReference>
<keyword evidence="5" id="KW-0812">Transmembrane</keyword>
<keyword evidence="8" id="KW-1185">Reference proteome</keyword>
<dbReference type="RefSeq" id="WP_104483076.1">
    <property type="nucleotide sequence ID" value="NZ_CP154825.1"/>
</dbReference>
<dbReference type="SMART" id="SM00320">
    <property type="entry name" value="WD40"/>
    <property type="match status" value="6"/>
</dbReference>
<keyword evidence="2" id="KW-0677">Repeat</keyword>
<dbReference type="InterPro" id="IPR015943">
    <property type="entry name" value="WD40/YVTN_repeat-like_dom_sf"/>
</dbReference>
<evidence type="ECO:0000256" key="2">
    <source>
        <dbReference type="ARBA" id="ARBA00022737"/>
    </source>
</evidence>
<feature type="transmembrane region" description="Helical" evidence="5">
    <location>
        <begin position="452"/>
        <end position="470"/>
    </location>
</feature>
<evidence type="ECO:0000256" key="5">
    <source>
        <dbReference type="SAM" id="Phobius"/>
    </source>
</evidence>
<feature type="region of interest" description="Disordered" evidence="4">
    <location>
        <begin position="652"/>
        <end position="673"/>
    </location>
</feature>
<keyword evidence="1 3" id="KW-0853">WD repeat</keyword>
<evidence type="ECO:0000256" key="3">
    <source>
        <dbReference type="PROSITE-ProRule" id="PRU00221"/>
    </source>
</evidence>
<protein>
    <submittedName>
        <fullName evidence="7">Putative pyrroloquinoline-quinone binding quinoprotein</fullName>
    </submittedName>
</protein>
<accession>A0A2S6GCN0</accession>
<dbReference type="SMART" id="SM00564">
    <property type="entry name" value="PQQ"/>
    <property type="match status" value="3"/>
</dbReference>
<evidence type="ECO:0000313" key="8">
    <source>
        <dbReference type="Proteomes" id="UP000239203"/>
    </source>
</evidence>
<gene>
    <name evidence="7" type="ORF">CLV40_1334</name>
</gene>
<evidence type="ECO:0000259" key="6">
    <source>
        <dbReference type="Pfam" id="PF07693"/>
    </source>
</evidence>
<dbReference type="SUPFAM" id="SSF50978">
    <property type="entry name" value="WD40 repeat-like"/>
    <property type="match status" value="1"/>
</dbReference>
<feature type="domain" description="KAP NTPase" evidence="6">
    <location>
        <begin position="360"/>
        <end position="718"/>
    </location>
</feature>
<dbReference type="InterPro" id="IPR036322">
    <property type="entry name" value="WD40_repeat_dom_sf"/>
</dbReference>
<dbReference type="InterPro" id="IPR001680">
    <property type="entry name" value="WD40_rpt"/>
</dbReference>